<dbReference type="Proteomes" id="UP000533080">
    <property type="component" value="Unassembled WGS sequence"/>
</dbReference>
<accession>A0A7Y4IMA2</accession>
<dbReference type="InterPro" id="IPR025961">
    <property type="entry name" value="Metal_resist"/>
</dbReference>
<evidence type="ECO:0000313" key="2">
    <source>
        <dbReference type="EMBL" id="NOJ81872.1"/>
    </source>
</evidence>
<dbReference type="Pfam" id="PF13801">
    <property type="entry name" value="Metal_resist"/>
    <property type="match status" value="1"/>
</dbReference>
<sequence>MPTVAARGGDFTWSRPRSTQEKAMMKRFAIVGSAMLAVALLSGFALRGGPRWGKDPERVKQLVTWKLDDKLDSLDATESQRQSIHAVKDRLFSDGVQLMQEHRAVREEAFQQLASDTPDRQKLHALVDARIEAMRAFAHQATDAALEVHGTLTPQQRKALAEQFREHVGP</sequence>
<proteinExistence type="predicted"/>
<organism evidence="2 3">
    <name type="scientific">Myxococcus xanthus</name>
    <dbReference type="NCBI Taxonomy" id="34"/>
    <lineage>
        <taxon>Bacteria</taxon>
        <taxon>Pseudomonadati</taxon>
        <taxon>Myxococcota</taxon>
        <taxon>Myxococcia</taxon>
        <taxon>Myxococcales</taxon>
        <taxon>Cystobacterineae</taxon>
        <taxon>Myxococcaceae</taxon>
        <taxon>Myxococcus</taxon>
    </lineage>
</organism>
<keyword evidence="1" id="KW-0472">Membrane</keyword>
<dbReference type="EMBL" id="JABFNT010000104">
    <property type="protein sequence ID" value="NOJ81872.1"/>
    <property type="molecule type" value="Genomic_DNA"/>
</dbReference>
<feature type="transmembrane region" description="Helical" evidence="1">
    <location>
        <begin position="28"/>
        <end position="46"/>
    </location>
</feature>
<protein>
    <submittedName>
        <fullName evidence="2">Periplasmic heavy metal sensor</fullName>
    </submittedName>
</protein>
<reference evidence="2 3" key="1">
    <citation type="submission" date="2020-05" db="EMBL/GenBank/DDBJ databases">
        <authorList>
            <person name="Whitworth D."/>
        </authorList>
    </citation>
    <scope>NUCLEOTIDE SEQUENCE [LARGE SCALE GENOMIC DNA]</scope>
    <source>
        <strain evidence="2 3">AM005</strain>
    </source>
</reference>
<evidence type="ECO:0000313" key="3">
    <source>
        <dbReference type="Proteomes" id="UP000533080"/>
    </source>
</evidence>
<name>A0A7Y4IMA2_MYXXA</name>
<keyword evidence="1" id="KW-1133">Transmembrane helix</keyword>
<keyword evidence="1" id="KW-0812">Transmembrane</keyword>
<comment type="caution">
    <text evidence="2">The sequence shown here is derived from an EMBL/GenBank/DDBJ whole genome shotgun (WGS) entry which is preliminary data.</text>
</comment>
<dbReference type="Gene3D" id="1.20.120.1490">
    <property type="match status" value="1"/>
</dbReference>
<dbReference type="AlphaFoldDB" id="A0A7Y4IMA2"/>
<gene>
    <name evidence="2" type="ORF">HNV28_26675</name>
</gene>
<evidence type="ECO:0000256" key="1">
    <source>
        <dbReference type="SAM" id="Phobius"/>
    </source>
</evidence>